<dbReference type="Gene3D" id="1.20.1300.10">
    <property type="entry name" value="Fumarate reductase/succinate dehydrogenase, transmembrane subunit"/>
    <property type="match status" value="1"/>
</dbReference>
<evidence type="ECO:0000256" key="14">
    <source>
        <dbReference type="ARBA" id="ARBA00023004"/>
    </source>
</evidence>
<dbReference type="InterPro" id="IPR000701">
    <property type="entry name" value="SuccDH_FuR_B_TM-su"/>
</dbReference>
<protein>
    <recommendedName>
        <fullName evidence="18">Succinate dehydrogenase hydrophobic membrane anchor protein</fullName>
    </recommendedName>
</protein>
<gene>
    <name evidence="17" type="ORF">MNBD_GAMMA12-3452</name>
</gene>
<name>A0A3B0ZIN9_9ZZZZ</name>
<keyword evidence="15 16" id="KW-0472">Membrane</keyword>
<evidence type="ECO:0000256" key="9">
    <source>
        <dbReference type="ARBA" id="ARBA00022617"/>
    </source>
</evidence>
<keyword evidence="8" id="KW-0816">Tricarboxylic acid cycle</keyword>
<feature type="transmembrane region" description="Helical" evidence="16">
    <location>
        <begin position="87"/>
        <end position="112"/>
    </location>
</feature>
<evidence type="ECO:0000256" key="11">
    <source>
        <dbReference type="ARBA" id="ARBA00022723"/>
    </source>
</evidence>
<dbReference type="AlphaFoldDB" id="A0A3B0ZIN9"/>
<evidence type="ECO:0000256" key="10">
    <source>
        <dbReference type="ARBA" id="ARBA00022692"/>
    </source>
</evidence>
<keyword evidence="12" id="KW-0249">Electron transport</keyword>
<keyword evidence="11" id="KW-0479">Metal-binding</keyword>
<keyword evidence="5" id="KW-0813">Transport</keyword>
<evidence type="ECO:0000256" key="8">
    <source>
        <dbReference type="ARBA" id="ARBA00022532"/>
    </source>
</evidence>
<dbReference type="NCBIfam" id="TIGR02968">
    <property type="entry name" value="succ_dehyd_anc"/>
    <property type="match status" value="1"/>
</dbReference>
<dbReference type="Pfam" id="PF01127">
    <property type="entry name" value="Sdh_cyt"/>
    <property type="match status" value="1"/>
</dbReference>
<comment type="cofactor">
    <cofactor evidence="1">
        <name>heme</name>
        <dbReference type="ChEBI" id="CHEBI:30413"/>
    </cofactor>
</comment>
<evidence type="ECO:0000256" key="4">
    <source>
        <dbReference type="ARBA" id="ARBA00005163"/>
    </source>
</evidence>
<evidence type="ECO:0000313" key="17">
    <source>
        <dbReference type="EMBL" id="VAW81144.1"/>
    </source>
</evidence>
<dbReference type="GO" id="GO:0020037">
    <property type="term" value="F:heme binding"/>
    <property type="evidence" value="ECO:0007669"/>
    <property type="project" value="InterPro"/>
</dbReference>
<evidence type="ECO:0000256" key="1">
    <source>
        <dbReference type="ARBA" id="ARBA00001971"/>
    </source>
</evidence>
<dbReference type="GO" id="GO:0006099">
    <property type="term" value="P:tricarboxylic acid cycle"/>
    <property type="evidence" value="ECO:0007669"/>
    <property type="project" value="UniProtKB-UniPathway"/>
</dbReference>
<evidence type="ECO:0000256" key="3">
    <source>
        <dbReference type="ARBA" id="ARBA00004429"/>
    </source>
</evidence>
<dbReference type="InterPro" id="IPR034804">
    <property type="entry name" value="SQR/QFR_C/D"/>
</dbReference>
<organism evidence="17">
    <name type="scientific">hydrothermal vent metagenome</name>
    <dbReference type="NCBI Taxonomy" id="652676"/>
    <lineage>
        <taxon>unclassified sequences</taxon>
        <taxon>metagenomes</taxon>
        <taxon>ecological metagenomes</taxon>
    </lineage>
</organism>
<keyword evidence="10 16" id="KW-0812">Transmembrane</keyword>
<evidence type="ECO:0000256" key="6">
    <source>
        <dbReference type="ARBA" id="ARBA00022475"/>
    </source>
</evidence>
<dbReference type="UniPathway" id="UPA00223"/>
<evidence type="ECO:0008006" key="18">
    <source>
        <dbReference type="Google" id="ProtNLM"/>
    </source>
</evidence>
<proteinExistence type="predicted"/>
<accession>A0A3B0ZIN9</accession>
<keyword evidence="14" id="KW-0408">Iron</keyword>
<dbReference type="GO" id="GO:0009055">
    <property type="term" value="F:electron transfer activity"/>
    <property type="evidence" value="ECO:0007669"/>
    <property type="project" value="TreeGrafter"/>
</dbReference>
<dbReference type="PIRSF" id="PIRSF000169">
    <property type="entry name" value="SDH_D"/>
    <property type="match status" value="1"/>
</dbReference>
<dbReference type="PANTHER" id="PTHR38689:SF1">
    <property type="entry name" value="SUCCINATE DEHYDROGENASE HYDROPHOBIC MEMBRANE ANCHOR SUBUNIT"/>
    <property type="match status" value="1"/>
</dbReference>
<feature type="transmembrane region" description="Helical" evidence="16">
    <location>
        <begin position="54"/>
        <end position="75"/>
    </location>
</feature>
<evidence type="ECO:0000256" key="12">
    <source>
        <dbReference type="ARBA" id="ARBA00022982"/>
    </source>
</evidence>
<sequence>MSKRLQGLNAWILQRGSAVYLACFVVYFVVSLMFDAPENYYAWRAWVQSPVMSIAWMMFFALLLGHAWVGMRDVFMDYISSITIRSIALGLLALALLACGLWMTRIMVLAFMQ</sequence>
<comment type="function">
    <text evidence="2">Membrane-anchoring subunit of succinate dehydrogenase (SDH).</text>
</comment>
<keyword evidence="13 16" id="KW-1133">Transmembrane helix</keyword>
<dbReference type="InterPro" id="IPR014312">
    <property type="entry name" value="Succ_DH_anchor"/>
</dbReference>
<comment type="pathway">
    <text evidence="4">Carbohydrate metabolism; tricarboxylic acid cycle.</text>
</comment>
<evidence type="ECO:0000256" key="16">
    <source>
        <dbReference type="SAM" id="Phobius"/>
    </source>
</evidence>
<evidence type="ECO:0000256" key="15">
    <source>
        <dbReference type="ARBA" id="ARBA00023136"/>
    </source>
</evidence>
<evidence type="ECO:0000256" key="13">
    <source>
        <dbReference type="ARBA" id="ARBA00022989"/>
    </source>
</evidence>
<dbReference type="GO" id="GO:0046872">
    <property type="term" value="F:metal ion binding"/>
    <property type="evidence" value="ECO:0007669"/>
    <property type="project" value="UniProtKB-KW"/>
</dbReference>
<evidence type="ECO:0000256" key="2">
    <source>
        <dbReference type="ARBA" id="ARBA00004050"/>
    </source>
</evidence>
<dbReference type="SUPFAM" id="SSF81343">
    <property type="entry name" value="Fumarate reductase respiratory complex transmembrane subunits"/>
    <property type="match status" value="1"/>
</dbReference>
<evidence type="ECO:0000256" key="7">
    <source>
        <dbReference type="ARBA" id="ARBA00022519"/>
    </source>
</evidence>
<keyword evidence="6" id="KW-1003">Cell membrane</keyword>
<keyword evidence="9" id="KW-0349">Heme</keyword>
<dbReference type="PANTHER" id="PTHR38689">
    <property type="entry name" value="SUCCINATE DEHYDROGENASE HYDROPHOBIC MEMBRANE ANCHOR SUBUNIT"/>
    <property type="match status" value="1"/>
</dbReference>
<reference evidence="17" key="1">
    <citation type="submission" date="2018-06" db="EMBL/GenBank/DDBJ databases">
        <authorList>
            <person name="Zhirakovskaya E."/>
        </authorList>
    </citation>
    <scope>NUCLEOTIDE SEQUENCE</scope>
</reference>
<feature type="transmembrane region" description="Helical" evidence="16">
    <location>
        <begin position="12"/>
        <end position="34"/>
    </location>
</feature>
<comment type="subcellular location">
    <subcellularLocation>
        <location evidence="3">Cell inner membrane</location>
        <topology evidence="3">Multi-pass membrane protein</topology>
    </subcellularLocation>
</comment>
<keyword evidence="7" id="KW-0997">Cell inner membrane</keyword>
<dbReference type="GO" id="GO:0005886">
    <property type="term" value="C:plasma membrane"/>
    <property type="evidence" value="ECO:0007669"/>
    <property type="project" value="UniProtKB-SubCell"/>
</dbReference>
<dbReference type="GO" id="GO:0017004">
    <property type="term" value="P:cytochrome complex assembly"/>
    <property type="evidence" value="ECO:0007669"/>
    <property type="project" value="TreeGrafter"/>
</dbReference>
<evidence type="ECO:0000256" key="5">
    <source>
        <dbReference type="ARBA" id="ARBA00022448"/>
    </source>
</evidence>
<dbReference type="EMBL" id="UOFL01000212">
    <property type="protein sequence ID" value="VAW81144.1"/>
    <property type="molecule type" value="Genomic_DNA"/>
</dbReference>